<feature type="non-terminal residue" evidence="1">
    <location>
        <position position="1"/>
    </location>
</feature>
<dbReference type="EMBL" id="BARS01057451">
    <property type="protein sequence ID" value="GAG51370.1"/>
    <property type="molecule type" value="Genomic_DNA"/>
</dbReference>
<accession>X0Y6I1</accession>
<name>X0Y6I1_9ZZZZ</name>
<comment type="caution">
    <text evidence="1">The sequence shown here is derived from an EMBL/GenBank/DDBJ whole genome shotgun (WGS) entry which is preliminary data.</text>
</comment>
<reference evidence="1" key="1">
    <citation type="journal article" date="2014" name="Front. Microbiol.">
        <title>High frequency of phylogenetically diverse reductive dehalogenase-homologous genes in deep subseafloor sedimentary metagenomes.</title>
        <authorList>
            <person name="Kawai M."/>
            <person name="Futagami T."/>
            <person name="Toyoda A."/>
            <person name="Takaki Y."/>
            <person name="Nishi S."/>
            <person name="Hori S."/>
            <person name="Arai W."/>
            <person name="Tsubouchi T."/>
            <person name="Morono Y."/>
            <person name="Uchiyama I."/>
            <person name="Ito T."/>
            <person name="Fujiyama A."/>
            <person name="Inagaki F."/>
            <person name="Takami H."/>
        </authorList>
    </citation>
    <scope>NUCLEOTIDE SEQUENCE</scope>
    <source>
        <strain evidence="1">Expedition CK06-06</strain>
    </source>
</reference>
<protein>
    <submittedName>
        <fullName evidence="1">Uncharacterized protein</fullName>
    </submittedName>
</protein>
<organism evidence="1">
    <name type="scientific">marine sediment metagenome</name>
    <dbReference type="NCBI Taxonomy" id="412755"/>
    <lineage>
        <taxon>unclassified sequences</taxon>
        <taxon>metagenomes</taxon>
        <taxon>ecological metagenomes</taxon>
    </lineage>
</organism>
<proteinExistence type="predicted"/>
<evidence type="ECO:0000313" key="1">
    <source>
        <dbReference type="EMBL" id="GAG51370.1"/>
    </source>
</evidence>
<sequence length="30" mass="3563">TFKGKVYRIMDIQPDDFDAELELRCEEDDA</sequence>
<gene>
    <name evidence="1" type="ORF">S01H1_84230</name>
</gene>
<dbReference type="AlphaFoldDB" id="X0Y6I1"/>